<dbReference type="EMBL" id="CP036290">
    <property type="protein sequence ID" value="QDU85970.1"/>
    <property type="molecule type" value="Genomic_DNA"/>
</dbReference>
<protein>
    <submittedName>
        <fullName evidence="1">Uncharacterized protein</fullName>
    </submittedName>
</protein>
<name>A0A518D3B1_9BACT</name>
<dbReference type="RefSeq" id="WP_145190335.1">
    <property type="nucleotide sequence ID" value="NZ_CP036290.1"/>
</dbReference>
<gene>
    <name evidence="1" type="ORF">Pla163_31170</name>
</gene>
<proteinExistence type="predicted"/>
<dbReference type="OrthoDB" id="162968at2"/>
<organism evidence="1 2">
    <name type="scientific">Rohdeia mirabilis</name>
    <dbReference type="NCBI Taxonomy" id="2528008"/>
    <lineage>
        <taxon>Bacteria</taxon>
        <taxon>Pseudomonadati</taxon>
        <taxon>Planctomycetota</taxon>
        <taxon>Planctomycetia</taxon>
        <taxon>Planctomycetia incertae sedis</taxon>
        <taxon>Rohdeia</taxon>
    </lineage>
</organism>
<dbReference type="AlphaFoldDB" id="A0A518D3B1"/>
<evidence type="ECO:0000313" key="1">
    <source>
        <dbReference type="EMBL" id="QDU85970.1"/>
    </source>
</evidence>
<sequence>MERIDPILGIVDTHPRMRALQLEHLRSLDVEQKLALVGGACAAARELQLAGLRDLFPEASDEELEFRVHAKRIGVNHMARLVGADHPWLEGLRPAAAGSDV</sequence>
<keyword evidence="2" id="KW-1185">Reference proteome</keyword>
<dbReference type="Proteomes" id="UP000319342">
    <property type="component" value="Chromosome"/>
</dbReference>
<accession>A0A518D3B1</accession>
<evidence type="ECO:0000313" key="2">
    <source>
        <dbReference type="Proteomes" id="UP000319342"/>
    </source>
</evidence>
<reference evidence="1 2" key="1">
    <citation type="submission" date="2019-02" db="EMBL/GenBank/DDBJ databases">
        <title>Deep-cultivation of Planctomycetes and their phenomic and genomic characterization uncovers novel biology.</title>
        <authorList>
            <person name="Wiegand S."/>
            <person name="Jogler M."/>
            <person name="Boedeker C."/>
            <person name="Pinto D."/>
            <person name="Vollmers J."/>
            <person name="Rivas-Marin E."/>
            <person name="Kohn T."/>
            <person name="Peeters S.H."/>
            <person name="Heuer A."/>
            <person name="Rast P."/>
            <person name="Oberbeckmann S."/>
            <person name="Bunk B."/>
            <person name="Jeske O."/>
            <person name="Meyerdierks A."/>
            <person name="Storesund J.E."/>
            <person name="Kallscheuer N."/>
            <person name="Luecker S."/>
            <person name="Lage O.M."/>
            <person name="Pohl T."/>
            <person name="Merkel B.J."/>
            <person name="Hornburger P."/>
            <person name="Mueller R.-W."/>
            <person name="Bruemmer F."/>
            <person name="Labrenz M."/>
            <person name="Spormann A.M."/>
            <person name="Op den Camp H."/>
            <person name="Overmann J."/>
            <person name="Amann R."/>
            <person name="Jetten M.S.M."/>
            <person name="Mascher T."/>
            <person name="Medema M.H."/>
            <person name="Devos D.P."/>
            <person name="Kaster A.-K."/>
            <person name="Ovreas L."/>
            <person name="Rohde M."/>
            <person name="Galperin M.Y."/>
            <person name="Jogler C."/>
        </authorList>
    </citation>
    <scope>NUCLEOTIDE SEQUENCE [LARGE SCALE GENOMIC DNA]</scope>
    <source>
        <strain evidence="1 2">Pla163</strain>
    </source>
</reference>